<protein>
    <submittedName>
        <fullName evidence="1">Uncharacterized protein</fullName>
    </submittedName>
</protein>
<sequence length="489" mass="54801">IQAFFARYPEFSYDSSKETVAQFHDMARQLKWEKATKRKALGDIQGAMAQQFDEIYGGDVNDLHAWQRLCVFVGQGEIPNDIDTCKAAIKRVYVNICDLVDYPATQVPPPLFSTAEELADYSCSHGKIYPKHNAKAGGLLQRTEANASAATVTPIQTFFAQYPDFSYDPSGETMKQFRSMIRQFGWVRDDDDNKKEALSGIQDAIAQQFNDIYGGDAGDLGAWQRLWEMVGQGDMPTNISACKAAIEGVFVNICDLVDYPATRVRPRLFSSEIQLAAYSRSNGKIYPKDNAKAGGLLKFLLRKISHPSRNLQNVFNTRPPTPIETFFARYPEYPYDQSRETMLQFREMSNQLGWDKRERFEALDDLHDAIAQQFNDIYGADVKDLQAWQRLCGLVGGGDIPDNIEACRAVIRRVHVNICDLVDYPATTIPPRVFLTESALAAYSRSNGKIYPKDNAKAGGLLKFLLRHIINPSHNRGISSGSTRGRGSG</sequence>
<gene>
    <name evidence="1" type="ORF">EV420DRAFT_1280067</name>
</gene>
<comment type="caution">
    <text evidence="1">The sequence shown here is derived from an EMBL/GenBank/DDBJ whole genome shotgun (WGS) entry which is preliminary data.</text>
</comment>
<evidence type="ECO:0000313" key="1">
    <source>
        <dbReference type="EMBL" id="KAK0438341.1"/>
    </source>
</evidence>
<dbReference type="RefSeq" id="XP_060322911.1">
    <property type="nucleotide sequence ID" value="XM_060468186.1"/>
</dbReference>
<dbReference type="GeneID" id="85351734"/>
<dbReference type="Proteomes" id="UP001175211">
    <property type="component" value="Unassembled WGS sequence"/>
</dbReference>
<reference evidence="1" key="1">
    <citation type="submission" date="2023-06" db="EMBL/GenBank/DDBJ databases">
        <authorList>
            <consortium name="Lawrence Berkeley National Laboratory"/>
            <person name="Ahrendt S."/>
            <person name="Sahu N."/>
            <person name="Indic B."/>
            <person name="Wong-Bajracharya J."/>
            <person name="Merenyi Z."/>
            <person name="Ke H.-M."/>
            <person name="Monk M."/>
            <person name="Kocsube S."/>
            <person name="Drula E."/>
            <person name="Lipzen A."/>
            <person name="Balint B."/>
            <person name="Henrissat B."/>
            <person name="Andreopoulos B."/>
            <person name="Martin F.M."/>
            <person name="Harder C.B."/>
            <person name="Rigling D."/>
            <person name="Ford K.L."/>
            <person name="Foster G.D."/>
            <person name="Pangilinan J."/>
            <person name="Papanicolaou A."/>
            <person name="Barry K."/>
            <person name="LaButti K."/>
            <person name="Viragh M."/>
            <person name="Koriabine M."/>
            <person name="Yan M."/>
            <person name="Riley R."/>
            <person name="Champramary S."/>
            <person name="Plett K.L."/>
            <person name="Tsai I.J."/>
            <person name="Slot J."/>
            <person name="Sipos G."/>
            <person name="Plett J."/>
            <person name="Nagy L.G."/>
            <person name="Grigoriev I.V."/>
        </authorList>
    </citation>
    <scope>NUCLEOTIDE SEQUENCE</scope>
    <source>
        <strain evidence="1">CCBAS 213</strain>
    </source>
</reference>
<evidence type="ECO:0000313" key="2">
    <source>
        <dbReference type="Proteomes" id="UP001175211"/>
    </source>
</evidence>
<organism evidence="1 2">
    <name type="scientific">Armillaria tabescens</name>
    <name type="common">Ringless honey mushroom</name>
    <name type="synonym">Agaricus tabescens</name>
    <dbReference type="NCBI Taxonomy" id="1929756"/>
    <lineage>
        <taxon>Eukaryota</taxon>
        <taxon>Fungi</taxon>
        <taxon>Dikarya</taxon>
        <taxon>Basidiomycota</taxon>
        <taxon>Agaricomycotina</taxon>
        <taxon>Agaricomycetes</taxon>
        <taxon>Agaricomycetidae</taxon>
        <taxon>Agaricales</taxon>
        <taxon>Marasmiineae</taxon>
        <taxon>Physalacriaceae</taxon>
        <taxon>Desarmillaria</taxon>
    </lineage>
</organism>
<dbReference type="PANTHER" id="PTHR38846">
    <property type="entry name" value="C3H1-TYPE DOMAIN-CONTAINING PROTEIN"/>
    <property type="match status" value="1"/>
</dbReference>
<accession>A0AA39JAR1</accession>
<keyword evidence="2" id="KW-1185">Reference proteome</keyword>
<dbReference type="PANTHER" id="PTHR38846:SF1">
    <property type="entry name" value="C3H1-TYPE DOMAIN-CONTAINING PROTEIN"/>
    <property type="match status" value="1"/>
</dbReference>
<name>A0AA39JAR1_ARMTA</name>
<dbReference type="AlphaFoldDB" id="A0AA39JAR1"/>
<dbReference type="EMBL" id="JAUEPS010000098">
    <property type="protein sequence ID" value="KAK0438341.1"/>
    <property type="molecule type" value="Genomic_DNA"/>
</dbReference>
<feature type="non-terminal residue" evidence="1">
    <location>
        <position position="1"/>
    </location>
</feature>
<proteinExistence type="predicted"/>